<evidence type="ECO:0008006" key="4">
    <source>
        <dbReference type="Google" id="ProtNLM"/>
    </source>
</evidence>
<sequence length="419" mass="46823">MLCLSLQKFQFPVDISTVQHAQKEESHEMATKQPAFVHVNEDYIDMEISSSSSDFFSYSISSPPKSREFEFQMTSVSNQKESTTSPADELFYKGKLLPLHLPPRLQMVQKLLENPNDTFQCVKTESALKDTSFTFSTESDLRLPSTNASTPLESCNISPSESCRASSDVNPDEYLYNWSTEINGFLGADIPKKYWSKKLKQIKQFWLGQRLKASRAYLKSLFNKSACSDKACANAANNAGGTGRKLKCQDCQNKYTKVSARKKSFEIIDDNRHQISCAVMKTINREMLEDRLMNNHRRSFSGAIQRHSAAKASSLSTSSSGSSSTSSSFSLSSSGFYDFQLIRRSSSANSELEGSIEGAIAHCKQSQQQCSSKKTLDHNAEKIAVCEMKAHDSTGERQRDRVVGERRDSVRNVRGALSN</sequence>
<dbReference type="AlphaFoldDB" id="A0AAE1MTF6"/>
<dbReference type="GO" id="GO:0005886">
    <property type="term" value="C:plasma membrane"/>
    <property type="evidence" value="ECO:0007669"/>
    <property type="project" value="InterPro"/>
</dbReference>
<dbReference type="PANTHER" id="PTHR33312">
    <property type="entry name" value="MEMBRANE-ASSOCIATED KINASE REGULATOR 4-RELATED"/>
    <property type="match status" value="1"/>
</dbReference>
<feature type="compositionally biased region" description="Basic and acidic residues" evidence="1">
    <location>
        <begin position="391"/>
        <end position="411"/>
    </location>
</feature>
<evidence type="ECO:0000313" key="3">
    <source>
        <dbReference type="Proteomes" id="UP001293593"/>
    </source>
</evidence>
<name>A0AAE1MTF6_9FABA</name>
<gene>
    <name evidence="2" type="ORF">QN277_021423</name>
</gene>
<dbReference type="GO" id="GO:0019210">
    <property type="term" value="F:kinase inhibitor activity"/>
    <property type="evidence" value="ECO:0007669"/>
    <property type="project" value="InterPro"/>
</dbReference>
<evidence type="ECO:0000313" key="2">
    <source>
        <dbReference type="EMBL" id="KAK4272936.1"/>
    </source>
</evidence>
<dbReference type="Proteomes" id="UP001293593">
    <property type="component" value="Unassembled WGS sequence"/>
</dbReference>
<evidence type="ECO:0000256" key="1">
    <source>
        <dbReference type="SAM" id="MobiDB-lite"/>
    </source>
</evidence>
<comment type="caution">
    <text evidence="2">The sequence shown here is derived from an EMBL/GenBank/DDBJ whole genome shotgun (WGS) entry which is preliminary data.</text>
</comment>
<organism evidence="2 3">
    <name type="scientific">Acacia crassicarpa</name>
    <name type="common">northern wattle</name>
    <dbReference type="NCBI Taxonomy" id="499986"/>
    <lineage>
        <taxon>Eukaryota</taxon>
        <taxon>Viridiplantae</taxon>
        <taxon>Streptophyta</taxon>
        <taxon>Embryophyta</taxon>
        <taxon>Tracheophyta</taxon>
        <taxon>Spermatophyta</taxon>
        <taxon>Magnoliopsida</taxon>
        <taxon>eudicotyledons</taxon>
        <taxon>Gunneridae</taxon>
        <taxon>Pentapetalae</taxon>
        <taxon>rosids</taxon>
        <taxon>fabids</taxon>
        <taxon>Fabales</taxon>
        <taxon>Fabaceae</taxon>
        <taxon>Caesalpinioideae</taxon>
        <taxon>mimosoid clade</taxon>
        <taxon>Acacieae</taxon>
        <taxon>Acacia</taxon>
    </lineage>
</organism>
<dbReference type="InterPro" id="IPR039620">
    <property type="entry name" value="BKI1/MAKR1/3/4"/>
</dbReference>
<reference evidence="2" key="1">
    <citation type="submission" date="2023-10" db="EMBL/GenBank/DDBJ databases">
        <title>Chromosome-level genome of the transformable northern wattle, Acacia crassicarpa.</title>
        <authorList>
            <person name="Massaro I."/>
            <person name="Sinha N.R."/>
            <person name="Poethig S."/>
            <person name="Leichty A.R."/>
        </authorList>
    </citation>
    <scope>NUCLEOTIDE SEQUENCE</scope>
    <source>
        <strain evidence="2">Acra3RX</strain>
        <tissue evidence="2">Leaf</tissue>
    </source>
</reference>
<proteinExistence type="predicted"/>
<dbReference type="EMBL" id="JAWXYG010000005">
    <property type="protein sequence ID" value="KAK4272936.1"/>
    <property type="molecule type" value="Genomic_DNA"/>
</dbReference>
<protein>
    <recommendedName>
        <fullName evidence="4">Membrane-associated kinase regulator 4</fullName>
    </recommendedName>
</protein>
<accession>A0AAE1MTF6</accession>
<dbReference type="PANTHER" id="PTHR33312:SF21">
    <property type="entry name" value="MEMBRANE-ASSOCIATED KINASE REGULATOR 3-RELATED"/>
    <property type="match status" value="1"/>
</dbReference>
<feature type="region of interest" description="Disordered" evidence="1">
    <location>
        <begin position="391"/>
        <end position="419"/>
    </location>
</feature>
<keyword evidence="3" id="KW-1185">Reference proteome</keyword>